<feature type="chain" id="PRO_5040329226" evidence="1">
    <location>
        <begin position="17"/>
        <end position="453"/>
    </location>
</feature>
<evidence type="ECO:0000256" key="1">
    <source>
        <dbReference type="SAM" id="SignalP"/>
    </source>
</evidence>
<accession>A0A9P9IVE9</accession>
<proteinExistence type="predicted"/>
<dbReference type="Proteomes" id="UP000700596">
    <property type="component" value="Unassembled WGS sequence"/>
</dbReference>
<name>A0A9P9IVE9_9PLEO</name>
<protein>
    <submittedName>
        <fullName evidence="2">Uncharacterized protein</fullName>
    </submittedName>
</protein>
<gene>
    <name evidence="2" type="ORF">B0J11DRAFT_220526</name>
</gene>
<evidence type="ECO:0000313" key="2">
    <source>
        <dbReference type="EMBL" id="KAH7132229.1"/>
    </source>
</evidence>
<dbReference type="AlphaFoldDB" id="A0A9P9IVE9"/>
<keyword evidence="3" id="KW-1185">Reference proteome</keyword>
<reference evidence="2" key="1">
    <citation type="journal article" date="2021" name="Nat. Commun.">
        <title>Genetic determinants of endophytism in the Arabidopsis root mycobiome.</title>
        <authorList>
            <person name="Mesny F."/>
            <person name="Miyauchi S."/>
            <person name="Thiergart T."/>
            <person name="Pickel B."/>
            <person name="Atanasova L."/>
            <person name="Karlsson M."/>
            <person name="Huettel B."/>
            <person name="Barry K.W."/>
            <person name="Haridas S."/>
            <person name="Chen C."/>
            <person name="Bauer D."/>
            <person name="Andreopoulos W."/>
            <person name="Pangilinan J."/>
            <person name="LaButti K."/>
            <person name="Riley R."/>
            <person name="Lipzen A."/>
            <person name="Clum A."/>
            <person name="Drula E."/>
            <person name="Henrissat B."/>
            <person name="Kohler A."/>
            <person name="Grigoriev I.V."/>
            <person name="Martin F.M."/>
            <person name="Hacquard S."/>
        </authorList>
    </citation>
    <scope>NUCLEOTIDE SEQUENCE</scope>
    <source>
        <strain evidence="2">MPI-CAGE-CH-0243</strain>
    </source>
</reference>
<evidence type="ECO:0000313" key="3">
    <source>
        <dbReference type="Proteomes" id="UP000700596"/>
    </source>
</evidence>
<dbReference type="EMBL" id="JAGMWT010000003">
    <property type="protein sequence ID" value="KAH7132229.1"/>
    <property type="molecule type" value="Genomic_DNA"/>
</dbReference>
<organism evidence="2 3">
    <name type="scientific">Dendryphion nanum</name>
    <dbReference type="NCBI Taxonomy" id="256645"/>
    <lineage>
        <taxon>Eukaryota</taxon>
        <taxon>Fungi</taxon>
        <taxon>Dikarya</taxon>
        <taxon>Ascomycota</taxon>
        <taxon>Pezizomycotina</taxon>
        <taxon>Dothideomycetes</taxon>
        <taxon>Pleosporomycetidae</taxon>
        <taxon>Pleosporales</taxon>
        <taxon>Torulaceae</taxon>
        <taxon>Dendryphion</taxon>
    </lineage>
</organism>
<dbReference type="OrthoDB" id="406838at2759"/>
<comment type="caution">
    <text evidence="2">The sequence shown here is derived from an EMBL/GenBank/DDBJ whole genome shotgun (WGS) entry which is preliminary data.</text>
</comment>
<keyword evidence="1" id="KW-0732">Signal</keyword>
<feature type="signal peptide" evidence="1">
    <location>
        <begin position="1"/>
        <end position="16"/>
    </location>
</feature>
<sequence>MSLFTVLIGFLSLSAAHVIPPYKASHPDLPTNLHSRQAPSLKTGAWIINYKPADPALPTYRGPLRITSEGSETFISGDLYNGTVIPNPADGSPVLPRKNYWAYVRASNLSPTNNGGFELGLEFYRFWGFKTQGYSNVSVWEMTSIPDVVSVPVVYNGGFNVTLSSAKAPTGFPDSANYFEGELRTADGKVDGTFSMGWVSKYVRKIKVEILTATGVPVPLNDSRGVNMWKQAYEDVGFDIDVHVGKTDIPAPNNPGLLPEQWKLHQQEAAVVEHRSSTNYDQEFKYCLLAVKKLEHTARGHVIDQIADFNSDPREGAAVASEWIVGTYADGKEDNSKPGRWPEAVKGKKFYELWDAYYRTALHEVGHMFNIFHPDEFANDIMTDTDSFADAGNESGTGKAFPENITPETFRFIAAHKYHMRHRPDTHVRPAMANIGAAVQNEIPPANFGLPTA</sequence>